<dbReference type="RefSeq" id="WP_136728742.1">
    <property type="nucleotide sequence ID" value="NZ_SUMC01000060.1"/>
</dbReference>
<dbReference type="AlphaFoldDB" id="A0A4V5MY83"/>
<comment type="caution">
    <text evidence="2">The sequence shown here is derived from an EMBL/GenBank/DDBJ whole genome shotgun (WGS) entry which is preliminary data.</text>
</comment>
<reference evidence="2 3" key="1">
    <citation type="submission" date="2019-04" db="EMBL/GenBank/DDBJ databases">
        <title>Streptomyces oryziradicis sp. nov., a novel actinomycete isolated from rhizosphere soil of rice (Oryza sativa L.).</title>
        <authorList>
            <person name="Li C."/>
        </authorList>
    </citation>
    <scope>NUCLEOTIDE SEQUENCE [LARGE SCALE GENOMIC DNA]</scope>
    <source>
        <strain evidence="2 3">NEAU-C40</strain>
    </source>
</reference>
<feature type="region of interest" description="Disordered" evidence="1">
    <location>
        <begin position="123"/>
        <end position="201"/>
    </location>
</feature>
<evidence type="ECO:0000256" key="1">
    <source>
        <dbReference type="SAM" id="MobiDB-lite"/>
    </source>
</evidence>
<gene>
    <name evidence="2" type="ORF">FCI23_38030</name>
</gene>
<dbReference type="Proteomes" id="UP000305778">
    <property type="component" value="Unassembled WGS sequence"/>
</dbReference>
<evidence type="ECO:0000313" key="2">
    <source>
        <dbReference type="EMBL" id="TKA02939.1"/>
    </source>
</evidence>
<accession>A0A4V5MY83</accession>
<organism evidence="2 3">
    <name type="scientific">Actinacidiphila oryziradicis</name>
    <dbReference type="NCBI Taxonomy" id="2571141"/>
    <lineage>
        <taxon>Bacteria</taxon>
        <taxon>Bacillati</taxon>
        <taxon>Actinomycetota</taxon>
        <taxon>Actinomycetes</taxon>
        <taxon>Kitasatosporales</taxon>
        <taxon>Streptomycetaceae</taxon>
        <taxon>Actinacidiphila</taxon>
    </lineage>
</organism>
<evidence type="ECO:0000313" key="3">
    <source>
        <dbReference type="Proteomes" id="UP000305778"/>
    </source>
</evidence>
<protein>
    <submittedName>
        <fullName evidence="2">Uncharacterized protein</fullName>
    </submittedName>
</protein>
<keyword evidence="3" id="KW-1185">Reference proteome</keyword>
<sequence>MSPDHTPDPSEADNDMARRCPGCQTVFTVEASSSRQVFCSRTCREAHRTHTPVQRTCPYCQSEFTTDASPRRIFCSKTCRDLSRTSEAALEDRTCPVCDSTFRAAKTVRQVYCSPTCRRDAERQRDHARDADRARRLGENPPPQRTACAPSGASAHVGSPEGRSLFGLGVRGRGPRRSTAAVMAERGVRSAASTPRLKVSA</sequence>
<proteinExistence type="predicted"/>
<dbReference type="EMBL" id="SUMC01000060">
    <property type="protein sequence ID" value="TKA02939.1"/>
    <property type="molecule type" value="Genomic_DNA"/>
</dbReference>
<dbReference type="OrthoDB" id="4172081at2"/>
<feature type="compositionally biased region" description="Basic and acidic residues" evidence="1">
    <location>
        <begin position="123"/>
        <end position="138"/>
    </location>
</feature>
<name>A0A4V5MY83_9ACTN</name>